<feature type="domain" description="HTH marR-type" evidence="5">
    <location>
        <begin position="99"/>
        <end position="224"/>
    </location>
</feature>
<keyword evidence="2" id="KW-0238">DNA-binding</keyword>
<dbReference type="Pfam" id="PF01047">
    <property type="entry name" value="MarR"/>
    <property type="match status" value="1"/>
</dbReference>
<evidence type="ECO:0000256" key="4">
    <source>
        <dbReference type="SAM" id="MobiDB-lite"/>
    </source>
</evidence>
<dbReference type="SMART" id="SM00347">
    <property type="entry name" value="HTH_MARR"/>
    <property type="match status" value="1"/>
</dbReference>
<proteinExistence type="predicted"/>
<feature type="compositionally biased region" description="Basic residues" evidence="4">
    <location>
        <begin position="262"/>
        <end position="272"/>
    </location>
</feature>
<dbReference type="InterPro" id="IPR036390">
    <property type="entry name" value="WH_DNA-bd_sf"/>
</dbReference>
<gene>
    <name evidence="6" type="ORF">DWW02_05555</name>
</gene>
<dbReference type="InterPro" id="IPR000835">
    <property type="entry name" value="HTH_MarR-typ"/>
</dbReference>
<dbReference type="Gene3D" id="1.10.10.10">
    <property type="entry name" value="Winged helix-like DNA-binding domain superfamily/Winged helix DNA-binding domain"/>
    <property type="match status" value="1"/>
</dbReference>
<dbReference type="Proteomes" id="UP000284543">
    <property type="component" value="Unassembled WGS sequence"/>
</dbReference>
<dbReference type="GO" id="GO:0003677">
    <property type="term" value="F:DNA binding"/>
    <property type="evidence" value="ECO:0007669"/>
    <property type="project" value="UniProtKB-KW"/>
</dbReference>
<feature type="region of interest" description="Disordered" evidence="4">
    <location>
        <begin position="1"/>
        <end position="32"/>
    </location>
</feature>
<dbReference type="SUPFAM" id="SSF46785">
    <property type="entry name" value="Winged helix' DNA-binding domain"/>
    <property type="match status" value="1"/>
</dbReference>
<evidence type="ECO:0000256" key="2">
    <source>
        <dbReference type="ARBA" id="ARBA00023125"/>
    </source>
</evidence>
<feature type="compositionally biased region" description="Basic and acidic residues" evidence="4">
    <location>
        <begin position="1"/>
        <end position="13"/>
    </location>
</feature>
<protein>
    <submittedName>
        <fullName evidence="6">MarR family transcriptional regulator</fullName>
    </submittedName>
</protein>
<dbReference type="AlphaFoldDB" id="A0A412ZFZ0"/>
<evidence type="ECO:0000259" key="5">
    <source>
        <dbReference type="PROSITE" id="PS50995"/>
    </source>
</evidence>
<feature type="compositionally biased region" description="Low complexity" evidence="4">
    <location>
        <begin position="14"/>
        <end position="32"/>
    </location>
</feature>
<dbReference type="PANTHER" id="PTHR42756">
    <property type="entry name" value="TRANSCRIPTIONAL REGULATOR, MARR"/>
    <property type="match status" value="1"/>
</dbReference>
<sequence length="272" mass="30967">MDENRNEMDKMENTNHAGNSSNASNASNTSNSNNDTTQDYCPCCPNHCQADALECGKGTRYFQENRSEGEHFREHHHGQGHGFHGRCPGHLNREDMSLEDILLYQFRSCTHFFRYGMGGKTGQQRILAMLAERGIITQRELQDMLGVQSGSLSEILNKVETCGYIMRRQNERDRRQMNLELTDSGMEAARNFREEHMKKARAMFDGLTEDEKKQLSSLLEKMMEHWPRMEEGGACGQGGGSRFGRRGFPGADREHGTEDRRRGGRMGGRHSL</sequence>
<evidence type="ECO:0000256" key="3">
    <source>
        <dbReference type="ARBA" id="ARBA00023163"/>
    </source>
</evidence>
<evidence type="ECO:0000313" key="6">
    <source>
        <dbReference type="EMBL" id="RGV79187.1"/>
    </source>
</evidence>
<evidence type="ECO:0000256" key="1">
    <source>
        <dbReference type="ARBA" id="ARBA00023015"/>
    </source>
</evidence>
<keyword evidence="1" id="KW-0805">Transcription regulation</keyword>
<feature type="compositionally biased region" description="Gly residues" evidence="4">
    <location>
        <begin position="233"/>
        <end position="242"/>
    </location>
</feature>
<keyword evidence="3" id="KW-0804">Transcription</keyword>
<dbReference type="PROSITE" id="PS50995">
    <property type="entry name" value="HTH_MARR_2"/>
    <property type="match status" value="1"/>
</dbReference>
<feature type="compositionally biased region" description="Basic and acidic residues" evidence="4">
    <location>
        <begin position="251"/>
        <end position="261"/>
    </location>
</feature>
<dbReference type="RefSeq" id="WP_118017768.1">
    <property type="nucleotide sequence ID" value="NZ_CAUHGS010000011.1"/>
</dbReference>
<name>A0A412ZFZ0_9FIRM</name>
<reference evidence="6 7" key="1">
    <citation type="submission" date="2018-08" db="EMBL/GenBank/DDBJ databases">
        <title>A genome reference for cultivated species of the human gut microbiota.</title>
        <authorList>
            <person name="Zou Y."/>
            <person name="Xue W."/>
            <person name="Luo G."/>
        </authorList>
    </citation>
    <scope>NUCLEOTIDE SEQUENCE [LARGE SCALE GENOMIC DNA]</scope>
    <source>
        <strain evidence="6 7">AF14-18</strain>
    </source>
</reference>
<organism evidence="6 7">
    <name type="scientific">Enterocloster bolteae</name>
    <dbReference type="NCBI Taxonomy" id="208479"/>
    <lineage>
        <taxon>Bacteria</taxon>
        <taxon>Bacillati</taxon>
        <taxon>Bacillota</taxon>
        <taxon>Clostridia</taxon>
        <taxon>Lachnospirales</taxon>
        <taxon>Lachnospiraceae</taxon>
        <taxon>Enterocloster</taxon>
    </lineage>
</organism>
<dbReference type="InterPro" id="IPR036388">
    <property type="entry name" value="WH-like_DNA-bd_sf"/>
</dbReference>
<dbReference type="GO" id="GO:0003700">
    <property type="term" value="F:DNA-binding transcription factor activity"/>
    <property type="evidence" value="ECO:0007669"/>
    <property type="project" value="InterPro"/>
</dbReference>
<dbReference type="EMBL" id="QRZM01000001">
    <property type="protein sequence ID" value="RGV79187.1"/>
    <property type="molecule type" value="Genomic_DNA"/>
</dbReference>
<feature type="region of interest" description="Disordered" evidence="4">
    <location>
        <begin position="231"/>
        <end position="272"/>
    </location>
</feature>
<dbReference type="PRINTS" id="PR00598">
    <property type="entry name" value="HTHMARR"/>
</dbReference>
<dbReference type="PANTHER" id="PTHR42756:SF1">
    <property type="entry name" value="TRANSCRIPTIONAL REPRESSOR OF EMRAB OPERON"/>
    <property type="match status" value="1"/>
</dbReference>
<accession>A0A412ZFZ0</accession>
<comment type="caution">
    <text evidence="6">The sequence shown here is derived from an EMBL/GenBank/DDBJ whole genome shotgun (WGS) entry which is preliminary data.</text>
</comment>
<evidence type="ECO:0000313" key="7">
    <source>
        <dbReference type="Proteomes" id="UP000284543"/>
    </source>
</evidence>